<sequence>MPPAGSPLSPKMESLAIPSQARRLPAPHHRQHSSSTAASLRLPTLPRFHPANFPSQTSSAGTTPATGPSSPQPPLSPRAYQKQYSDAQKQMYLYQRELIASASRQARGTNAKPTSPRLIPMGSPGPVTPLELEDADSYLTAGVNSADAASRVDKLINEEALRRGEAPGRPTSVGGR</sequence>
<evidence type="ECO:0000313" key="2">
    <source>
        <dbReference type="Proteomes" id="UP000799755"/>
    </source>
</evidence>
<protein>
    <submittedName>
        <fullName evidence="1">Uncharacterized protein</fullName>
    </submittedName>
</protein>
<keyword evidence="2" id="KW-1185">Reference proteome</keyword>
<dbReference type="Proteomes" id="UP000799755">
    <property type="component" value="Unassembled WGS sequence"/>
</dbReference>
<evidence type="ECO:0000313" key="1">
    <source>
        <dbReference type="EMBL" id="KAF2470129.1"/>
    </source>
</evidence>
<proteinExistence type="predicted"/>
<dbReference type="EMBL" id="MU003509">
    <property type="protein sequence ID" value="KAF2470129.1"/>
    <property type="molecule type" value="Genomic_DNA"/>
</dbReference>
<accession>A0ACB6QT16</accession>
<name>A0ACB6QT16_9PLEO</name>
<organism evidence="1 2">
    <name type="scientific">Lindgomyces ingoldianus</name>
    <dbReference type="NCBI Taxonomy" id="673940"/>
    <lineage>
        <taxon>Eukaryota</taxon>
        <taxon>Fungi</taxon>
        <taxon>Dikarya</taxon>
        <taxon>Ascomycota</taxon>
        <taxon>Pezizomycotina</taxon>
        <taxon>Dothideomycetes</taxon>
        <taxon>Pleosporomycetidae</taxon>
        <taxon>Pleosporales</taxon>
        <taxon>Lindgomycetaceae</taxon>
        <taxon>Lindgomyces</taxon>
    </lineage>
</organism>
<comment type="caution">
    <text evidence="1">The sequence shown here is derived from an EMBL/GenBank/DDBJ whole genome shotgun (WGS) entry which is preliminary data.</text>
</comment>
<reference evidence="1" key="1">
    <citation type="journal article" date="2020" name="Stud. Mycol.">
        <title>101 Dothideomycetes genomes: a test case for predicting lifestyles and emergence of pathogens.</title>
        <authorList>
            <person name="Haridas S."/>
            <person name="Albert R."/>
            <person name="Binder M."/>
            <person name="Bloem J."/>
            <person name="Labutti K."/>
            <person name="Salamov A."/>
            <person name="Andreopoulos B."/>
            <person name="Baker S."/>
            <person name="Barry K."/>
            <person name="Bills G."/>
            <person name="Bluhm B."/>
            <person name="Cannon C."/>
            <person name="Castanera R."/>
            <person name="Culley D."/>
            <person name="Daum C."/>
            <person name="Ezra D."/>
            <person name="Gonzalez J."/>
            <person name="Henrissat B."/>
            <person name="Kuo A."/>
            <person name="Liang C."/>
            <person name="Lipzen A."/>
            <person name="Lutzoni F."/>
            <person name="Magnuson J."/>
            <person name="Mondo S."/>
            <person name="Nolan M."/>
            <person name="Ohm R."/>
            <person name="Pangilinan J."/>
            <person name="Park H.-J."/>
            <person name="Ramirez L."/>
            <person name="Alfaro M."/>
            <person name="Sun H."/>
            <person name="Tritt A."/>
            <person name="Yoshinaga Y."/>
            <person name="Zwiers L.-H."/>
            <person name="Turgeon B."/>
            <person name="Goodwin S."/>
            <person name="Spatafora J."/>
            <person name="Crous P."/>
            <person name="Grigoriev I."/>
        </authorList>
    </citation>
    <scope>NUCLEOTIDE SEQUENCE</scope>
    <source>
        <strain evidence="1">ATCC 200398</strain>
    </source>
</reference>
<gene>
    <name evidence="1" type="ORF">BDR25DRAFT_226995</name>
</gene>